<protein>
    <submittedName>
        <fullName evidence="1">Uncharacterized protein</fullName>
    </submittedName>
</protein>
<dbReference type="OrthoDB" id="2736476at2"/>
<dbReference type="RefSeq" id="WP_066542080.1">
    <property type="nucleotide sequence ID" value="NZ_MASJ01000001.1"/>
</dbReference>
<dbReference type="EMBL" id="MASJ01000001">
    <property type="protein sequence ID" value="OCS88284.1"/>
    <property type="molecule type" value="Genomic_DNA"/>
</dbReference>
<accession>A0A1C0YMA5</accession>
<comment type="caution">
    <text evidence="1">The sequence shown here is derived from an EMBL/GenBank/DDBJ whole genome shotgun (WGS) entry which is preliminary data.</text>
</comment>
<dbReference type="STRING" id="33978.A6M13_00115"/>
<evidence type="ECO:0000313" key="2">
    <source>
        <dbReference type="Proteomes" id="UP000093199"/>
    </source>
</evidence>
<keyword evidence="2" id="KW-1185">Reference proteome</keyword>
<organism evidence="1 2">
    <name type="scientific">Caryophanon tenue</name>
    <dbReference type="NCBI Taxonomy" id="33978"/>
    <lineage>
        <taxon>Bacteria</taxon>
        <taxon>Bacillati</taxon>
        <taxon>Bacillota</taxon>
        <taxon>Bacilli</taxon>
        <taxon>Bacillales</taxon>
        <taxon>Caryophanaceae</taxon>
        <taxon>Caryophanon</taxon>
    </lineage>
</organism>
<gene>
    <name evidence="1" type="ORF">A6M13_00115</name>
</gene>
<reference evidence="1 2" key="1">
    <citation type="submission" date="2016-07" db="EMBL/GenBank/DDBJ databases">
        <title>Caryophanon tenue genome sequencing.</title>
        <authorList>
            <person name="Verma A."/>
            <person name="Pal Y."/>
            <person name="Krishnamurthi S."/>
        </authorList>
    </citation>
    <scope>NUCLEOTIDE SEQUENCE [LARGE SCALE GENOMIC DNA]</scope>
    <source>
        <strain evidence="1 2">DSM 14152</strain>
    </source>
</reference>
<evidence type="ECO:0000313" key="1">
    <source>
        <dbReference type="EMBL" id="OCS88284.1"/>
    </source>
</evidence>
<proteinExistence type="predicted"/>
<sequence length="63" mass="7553">MKYNQKIMLKLINETRSLHDELKQIKRDTGLEKNLAVRALYHAVVAESGPYQTRYQELEREYK</sequence>
<name>A0A1C0YMA5_9BACL</name>
<dbReference type="AlphaFoldDB" id="A0A1C0YMA5"/>
<dbReference type="Proteomes" id="UP000093199">
    <property type="component" value="Unassembled WGS sequence"/>
</dbReference>